<dbReference type="AlphaFoldDB" id="A0A9P4NS28"/>
<proteinExistence type="predicted"/>
<feature type="domain" description="Heterokaryon incompatibility" evidence="2">
    <location>
        <begin position="178"/>
        <end position="320"/>
    </location>
</feature>
<comment type="caution">
    <text evidence="3">The sequence shown here is derived from an EMBL/GenBank/DDBJ whole genome shotgun (WGS) entry which is preliminary data.</text>
</comment>
<evidence type="ECO:0000313" key="4">
    <source>
        <dbReference type="Proteomes" id="UP000800235"/>
    </source>
</evidence>
<name>A0A9P4NS28_9PEZI</name>
<keyword evidence="4" id="KW-1185">Reference proteome</keyword>
<evidence type="ECO:0000256" key="1">
    <source>
        <dbReference type="SAM" id="MobiDB-lite"/>
    </source>
</evidence>
<feature type="region of interest" description="Disordered" evidence="1">
    <location>
        <begin position="535"/>
        <end position="558"/>
    </location>
</feature>
<dbReference type="InterPro" id="IPR010730">
    <property type="entry name" value="HET"/>
</dbReference>
<dbReference type="Pfam" id="PF06985">
    <property type="entry name" value="HET"/>
    <property type="match status" value="1"/>
</dbReference>
<evidence type="ECO:0000259" key="2">
    <source>
        <dbReference type="Pfam" id="PF06985"/>
    </source>
</evidence>
<feature type="compositionally biased region" description="Polar residues" evidence="1">
    <location>
        <begin position="536"/>
        <end position="546"/>
    </location>
</feature>
<dbReference type="OrthoDB" id="5362512at2759"/>
<reference evidence="3" key="1">
    <citation type="journal article" date="2020" name="Stud. Mycol.">
        <title>101 Dothideomycetes genomes: a test case for predicting lifestyles and emergence of pathogens.</title>
        <authorList>
            <person name="Haridas S."/>
            <person name="Albert R."/>
            <person name="Binder M."/>
            <person name="Bloem J."/>
            <person name="Labutti K."/>
            <person name="Salamov A."/>
            <person name="Andreopoulos B."/>
            <person name="Baker S."/>
            <person name="Barry K."/>
            <person name="Bills G."/>
            <person name="Bluhm B."/>
            <person name="Cannon C."/>
            <person name="Castanera R."/>
            <person name="Culley D."/>
            <person name="Daum C."/>
            <person name="Ezra D."/>
            <person name="Gonzalez J."/>
            <person name="Henrissat B."/>
            <person name="Kuo A."/>
            <person name="Liang C."/>
            <person name="Lipzen A."/>
            <person name="Lutzoni F."/>
            <person name="Magnuson J."/>
            <person name="Mondo S."/>
            <person name="Nolan M."/>
            <person name="Ohm R."/>
            <person name="Pangilinan J."/>
            <person name="Park H.-J."/>
            <person name="Ramirez L."/>
            <person name="Alfaro M."/>
            <person name="Sun H."/>
            <person name="Tritt A."/>
            <person name="Yoshinaga Y."/>
            <person name="Zwiers L.-H."/>
            <person name="Turgeon B."/>
            <person name="Goodwin S."/>
            <person name="Spatafora J."/>
            <person name="Crous P."/>
            <person name="Grigoriev I."/>
        </authorList>
    </citation>
    <scope>NUCLEOTIDE SEQUENCE</scope>
    <source>
        <strain evidence="3">CBS 130266</strain>
    </source>
</reference>
<dbReference type="PANTHER" id="PTHR33112:SF13">
    <property type="entry name" value="HETEROKARYON INCOMPATIBILITY DOMAIN-CONTAINING PROTEIN"/>
    <property type="match status" value="1"/>
</dbReference>
<evidence type="ECO:0000313" key="3">
    <source>
        <dbReference type="EMBL" id="KAF2430226.1"/>
    </source>
</evidence>
<organism evidence="3 4">
    <name type="scientific">Tothia fuscella</name>
    <dbReference type="NCBI Taxonomy" id="1048955"/>
    <lineage>
        <taxon>Eukaryota</taxon>
        <taxon>Fungi</taxon>
        <taxon>Dikarya</taxon>
        <taxon>Ascomycota</taxon>
        <taxon>Pezizomycotina</taxon>
        <taxon>Dothideomycetes</taxon>
        <taxon>Pleosporomycetidae</taxon>
        <taxon>Venturiales</taxon>
        <taxon>Cylindrosympodiaceae</taxon>
        <taxon>Tothia</taxon>
    </lineage>
</organism>
<gene>
    <name evidence="3" type="ORF">EJ08DRAFT_649789</name>
</gene>
<dbReference type="Proteomes" id="UP000800235">
    <property type="component" value="Unassembled WGS sequence"/>
</dbReference>
<sequence>MSLAHNDQIISLSACAYCADLNPVEDGVVKTPLQAIWASAASGKCESCIVIRDAIIECVPEATIGNKASIEIRRAILRQFVEIVVRFGETGRSTILDLFVTNDIHSPWRSVRTGVETSGNTISLQSFRNVETWISNCVETHTACRLDEASILPSKVLDLVSNAPDVVLCETRNKEARYCCLSHCWGEARSITTTTSNLGAFKMGIPFRALSRTFQEAVIFTRKLGVQYLWIDSLCIVQDDEEDWQTESTKMASIYARSHLTLAATGSNSDLGGLFSKQAKVTLKGVYRDGEIYEIHARPVIYHNEEADFPLLKRGWVFQERLLAPRVLHFGPQEMWFECMEKVDCECSGIFGDSWERYSTGQEKFLSKLTHQRALADSALPKVSRRWHAIVEEFTELGLTKTRDKLPALSGMAQQIQTLRVGHYLAGLWSDTLVDDLLWYRLDPSTATHPEKWRGPSWSWIALDGPVKFFDSPHFLESSSLIRNVGSTQILKGVFVDILDSSTRLLSANTFGEITAAHLRLHGYIVPVEVFDAKGRSNSSKSSLGRTRSFGRRLRQTTSGTKPSYEFRFQGQDELTTYIFSADYDLCAHDKDFGERTYFILSVAEDENSDDYALVLKCIQSAMNIFERVGFYNTKFNRYRTPEHLHLFNEAFKKSTPCEITLV</sequence>
<dbReference type="PANTHER" id="PTHR33112">
    <property type="entry name" value="DOMAIN PROTEIN, PUTATIVE-RELATED"/>
    <property type="match status" value="1"/>
</dbReference>
<dbReference type="EMBL" id="MU007040">
    <property type="protein sequence ID" value="KAF2430226.1"/>
    <property type="molecule type" value="Genomic_DNA"/>
</dbReference>
<accession>A0A9P4NS28</accession>
<protein>
    <submittedName>
        <fullName evidence="3">HET-domain-containing protein</fullName>
    </submittedName>
</protein>